<keyword evidence="2" id="KW-0456">Lyase</keyword>
<dbReference type="InterPro" id="IPR002818">
    <property type="entry name" value="DJ-1/PfpI"/>
</dbReference>
<feature type="domain" description="DJ-1/PfpI" evidence="5">
    <location>
        <begin position="59"/>
        <end position="251"/>
    </location>
</feature>
<name>A0A6B3NT37_9PSED</name>
<keyword evidence="6" id="KW-0808">Transferase</keyword>
<keyword evidence="1" id="KW-0346">Stress response</keyword>
<evidence type="ECO:0000259" key="5">
    <source>
        <dbReference type="Pfam" id="PF01965"/>
    </source>
</evidence>
<dbReference type="GO" id="GO:0005737">
    <property type="term" value="C:cytoplasm"/>
    <property type="evidence" value="ECO:0007669"/>
    <property type="project" value="TreeGrafter"/>
</dbReference>
<gene>
    <name evidence="6" type="ORF">G3436_16005</name>
</gene>
<dbReference type="PANTHER" id="PTHR48094">
    <property type="entry name" value="PROTEIN/NUCLEIC ACID DEGLYCASE DJ-1-RELATED"/>
    <property type="match status" value="1"/>
</dbReference>
<proteinExistence type="inferred from homology"/>
<dbReference type="PANTHER" id="PTHR48094:SF11">
    <property type="entry name" value="GLUTATHIONE-INDEPENDENT GLYOXALASE HSP31-RELATED"/>
    <property type="match status" value="1"/>
</dbReference>
<comment type="similarity">
    <text evidence="3">Belongs to the peptidase C56 family. HSP31-like subfamily.</text>
</comment>
<keyword evidence="7" id="KW-1185">Reference proteome</keyword>
<dbReference type="CDD" id="cd03141">
    <property type="entry name" value="GATase1_Hsp31_like"/>
    <property type="match status" value="1"/>
</dbReference>
<dbReference type="Gene3D" id="3.40.50.880">
    <property type="match status" value="1"/>
</dbReference>
<dbReference type="Proteomes" id="UP000482634">
    <property type="component" value="Unassembled WGS sequence"/>
</dbReference>
<reference evidence="6 7" key="1">
    <citation type="submission" date="2020-02" db="EMBL/GenBank/DDBJ databases">
        <title>Broccoli isolated Pseudomonas sp.</title>
        <authorList>
            <person name="Fujikawa T."/>
            <person name="Sawada H."/>
        </authorList>
    </citation>
    <scope>NUCLEOTIDE SEQUENCE [LARGE SCALE GENOMIC DNA]</scope>
    <source>
        <strain evidence="6 7">MAFF212427</strain>
    </source>
</reference>
<protein>
    <submittedName>
        <fullName evidence="6">Type 1 glutamine amidotransferase domain-containing protein</fullName>
    </submittedName>
</protein>
<dbReference type="SUPFAM" id="SSF52317">
    <property type="entry name" value="Class I glutamine amidotransferase-like"/>
    <property type="match status" value="1"/>
</dbReference>
<keyword evidence="6" id="KW-0315">Glutamine amidotransferase</keyword>
<evidence type="ECO:0000256" key="2">
    <source>
        <dbReference type="ARBA" id="ARBA00023239"/>
    </source>
</evidence>
<dbReference type="GO" id="GO:0016740">
    <property type="term" value="F:transferase activity"/>
    <property type="evidence" value="ECO:0007669"/>
    <property type="project" value="UniProtKB-KW"/>
</dbReference>
<feature type="chain" id="PRO_5025476933" evidence="4">
    <location>
        <begin position="23"/>
        <end position="258"/>
    </location>
</feature>
<comment type="caution">
    <text evidence="6">The sequence shown here is derived from an EMBL/GenBank/DDBJ whole genome shotgun (WGS) entry which is preliminary data.</text>
</comment>
<dbReference type="GO" id="GO:0019172">
    <property type="term" value="F:glyoxalase III activity"/>
    <property type="evidence" value="ECO:0007669"/>
    <property type="project" value="TreeGrafter"/>
</dbReference>
<keyword evidence="4" id="KW-0732">Signal</keyword>
<dbReference type="AlphaFoldDB" id="A0A6B3NT37"/>
<dbReference type="GO" id="GO:0019243">
    <property type="term" value="P:methylglyoxal catabolic process to D-lactate via S-lactoyl-glutathione"/>
    <property type="evidence" value="ECO:0007669"/>
    <property type="project" value="TreeGrafter"/>
</dbReference>
<feature type="signal peptide" evidence="4">
    <location>
        <begin position="1"/>
        <end position="22"/>
    </location>
</feature>
<dbReference type="EMBL" id="JAAHBU010000227">
    <property type="protein sequence ID" value="NER65096.1"/>
    <property type="molecule type" value="Genomic_DNA"/>
</dbReference>
<dbReference type="InterPro" id="IPR029062">
    <property type="entry name" value="Class_I_gatase-like"/>
</dbReference>
<dbReference type="Pfam" id="PF01965">
    <property type="entry name" value="DJ-1_PfpI"/>
    <property type="match status" value="1"/>
</dbReference>
<accession>A0A6B3NT37</accession>
<organism evidence="6 7">
    <name type="scientific">Pseudomonas brassicae</name>
    <dbReference type="NCBI Taxonomy" id="2708063"/>
    <lineage>
        <taxon>Bacteria</taxon>
        <taxon>Pseudomonadati</taxon>
        <taxon>Pseudomonadota</taxon>
        <taxon>Gammaproteobacteria</taxon>
        <taxon>Pseudomonadales</taxon>
        <taxon>Pseudomonadaceae</taxon>
        <taxon>Pseudomonas</taxon>
    </lineage>
</organism>
<evidence type="ECO:0000313" key="7">
    <source>
        <dbReference type="Proteomes" id="UP000482634"/>
    </source>
</evidence>
<sequence>MHMWIAKCLAHLAGAIAAIVLAATPAIAQQSLKDERILIVVSSLDKKAPDRVGGFWFPELTHPVEVFDKAGLSYDIASPKGGLAPFDGFDLSDPATLDFWTSPEHRNKLANTTRLAQVDPSKYAAVLLVGGHGPMWDFVHNPELDEIVRSIYENNGIVSAVCHGPAGLLEVKLSNGQQLIKGRRLTGFTAEEERAREYDKIVPFELENALKRAGATFEEAPPFENLVVVDGRLVTGQNPASAKTLAEAVAKALRSKAI</sequence>
<evidence type="ECO:0000256" key="3">
    <source>
        <dbReference type="ARBA" id="ARBA00038493"/>
    </source>
</evidence>
<evidence type="ECO:0000313" key="6">
    <source>
        <dbReference type="EMBL" id="NER65096.1"/>
    </source>
</evidence>
<evidence type="ECO:0000256" key="4">
    <source>
        <dbReference type="SAM" id="SignalP"/>
    </source>
</evidence>
<evidence type="ECO:0000256" key="1">
    <source>
        <dbReference type="ARBA" id="ARBA00023016"/>
    </source>
</evidence>
<dbReference type="InterPro" id="IPR050325">
    <property type="entry name" value="Prot/Nucl_acid_deglycase"/>
</dbReference>